<accession>A0A7Y9WKJ9</accession>
<protein>
    <submittedName>
        <fullName evidence="1">Uncharacterized protein</fullName>
    </submittedName>
</protein>
<evidence type="ECO:0000313" key="1">
    <source>
        <dbReference type="EMBL" id="NYH21473.1"/>
    </source>
</evidence>
<name>A0A7Y9WKJ9_9BURK</name>
<organism evidence="1 2">
    <name type="scientific">Paraburkholderia bryophila</name>
    <dbReference type="NCBI Taxonomy" id="420952"/>
    <lineage>
        <taxon>Bacteria</taxon>
        <taxon>Pseudomonadati</taxon>
        <taxon>Pseudomonadota</taxon>
        <taxon>Betaproteobacteria</taxon>
        <taxon>Burkholderiales</taxon>
        <taxon>Burkholderiaceae</taxon>
        <taxon>Paraburkholderia</taxon>
    </lineage>
</organism>
<dbReference type="EMBL" id="JACCAS010000001">
    <property type="protein sequence ID" value="NYH21473.1"/>
    <property type="molecule type" value="Genomic_DNA"/>
</dbReference>
<keyword evidence="2" id="KW-1185">Reference proteome</keyword>
<dbReference type="Proteomes" id="UP000540929">
    <property type="component" value="Unassembled WGS sequence"/>
</dbReference>
<dbReference type="AlphaFoldDB" id="A0A7Y9WKJ9"/>
<proteinExistence type="predicted"/>
<sequence length="105" mass="12301">MKPFVGRVSRVTRPLDPNPHRRLLIEARRISFESQKLDEMSIFPKTKSSRDVKSTPQPLPKKSGVCQFRLFAYQILPHPLDKTFRVDIGKRRHLFRSQLNHPNAL</sequence>
<reference evidence="1 2" key="1">
    <citation type="submission" date="2020-07" db="EMBL/GenBank/DDBJ databases">
        <title>Exploring microbial biodiversity for novel pathways involved in the catabolism of aromatic compounds derived from lignin.</title>
        <authorList>
            <person name="Elkins J."/>
        </authorList>
    </citation>
    <scope>NUCLEOTIDE SEQUENCE [LARGE SCALE GENOMIC DNA]</scope>
    <source>
        <strain evidence="1 2">H2C3C</strain>
    </source>
</reference>
<evidence type="ECO:0000313" key="2">
    <source>
        <dbReference type="Proteomes" id="UP000540929"/>
    </source>
</evidence>
<gene>
    <name evidence="1" type="ORF">GGD40_000952</name>
</gene>
<comment type="caution">
    <text evidence="1">The sequence shown here is derived from an EMBL/GenBank/DDBJ whole genome shotgun (WGS) entry which is preliminary data.</text>
</comment>